<dbReference type="GO" id="GO:0004039">
    <property type="term" value="F:allophanate hydrolase activity"/>
    <property type="evidence" value="ECO:0007669"/>
    <property type="project" value="UniProtKB-EC"/>
</dbReference>
<dbReference type="InterPro" id="IPR036928">
    <property type="entry name" value="AS_sf"/>
</dbReference>
<dbReference type="EMBL" id="JBDPZD010000001">
    <property type="protein sequence ID" value="MEO3690194.1"/>
    <property type="molecule type" value="Genomic_DNA"/>
</dbReference>
<dbReference type="Proteomes" id="UP001495147">
    <property type="component" value="Unassembled WGS sequence"/>
</dbReference>
<dbReference type="Pfam" id="PF21986">
    <property type="entry name" value="AH_C"/>
    <property type="match status" value="1"/>
</dbReference>
<dbReference type="InterPro" id="IPR014085">
    <property type="entry name" value="Allophanate_hydrolase"/>
</dbReference>
<feature type="domain" description="Allophanate hydrolase C-terminal" evidence="3">
    <location>
        <begin position="493"/>
        <end position="618"/>
    </location>
</feature>
<evidence type="ECO:0000259" key="3">
    <source>
        <dbReference type="Pfam" id="PF21986"/>
    </source>
</evidence>
<dbReference type="SUPFAM" id="SSF75304">
    <property type="entry name" value="Amidase signature (AS) enzymes"/>
    <property type="match status" value="1"/>
</dbReference>
<dbReference type="NCBIfam" id="TIGR02713">
    <property type="entry name" value="allophanate_hyd"/>
    <property type="match status" value="1"/>
</dbReference>
<feature type="domain" description="Amidase" evidence="2">
    <location>
        <begin position="76"/>
        <end position="453"/>
    </location>
</feature>
<evidence type="ECO:0000256" key="1">
    <source>
        <dbReference type="SAM" id="Coils"/>
    </source>
</evidence>
<evidence type="ECO:0000313" key="4">
    <source>
        <dbReference type="EMBL" id="MEO3690194.1"/>
    </source>
</evidence>
<dbReference type="InterPro" id="IPR023631">
    <property type="entry name" value="Amidase_dom"/>
</dbReference>
<comment type="caution">
    <text evidence="4">The sequence shown here is derived from an EMBL/GenBank/DDBJ whole genome shotgun (WGS) entry which is preliminary data.</text>
</comment>
<dbReference type="Gene3D" id="1.20.58.1700">
    <property type="match status" value="1"/>
</dbReference>
<gene>
    <name evidence="4" type="primary">atzF</name>
    <name evidence="4" type="ORF">ABDJ85_01880</name>
</gene>
<reference evidence="4 5" key="1">
    <citation type="submission" date="2024-05" db="EMBL/GenBank/DDBJ databases">
        <title>Roseateles sp. DJS-2-20 16S ribosomal RNA gene Genome sequencing and assembly.</title>
        <authorList>
            <person name="Woo H."/>
        </authorList>
    </citation>
    <scope>NUCLEOTIDE SEQUENCE [LARGE SCALE GENOMIC DNA]</scope>
    <source>
        <strain evidence="4 5">DJS-2-20</strain>
    </source>
</reference>
<sequence>MLLHPDWYTSVCTMNEQSLLTLSDWQRAYLAGAQPRALLEARAQKLAAQAAAPDWIHRVSSAQLEQQIQALETRLAAASSRASLLNEAPLFGVPFAVKDNIDVEGMPTTAACPAFAYTAGRNAHAVQRLLNAGAVCLGKTNLDQFATGLVGARSPYGRPASCFDASRVSGGSSSGSAVVVARGEVAFSLGTDTAGSGRVPAGFNNLVGLKPTPGRVGTSGVVPACRSLDCVSIFALTLDDAATVLSVMEGPDPADAFSHFEPGPGTWMPKLRVGVPLAPALDEAGYSDAWDESLRLLRALGHELVPMDFGPLHAVADLLYNGPWVAERHAVVQELLDSQPEALDPTVRQVIESARGQTATDAFRGQYRLREAKQQLRSLWRKVDVLMVPTAPRHPRFAELDADPLRVNARLGHYTNFVNLLSWCALSLPAGFTPEGLPFGVSFIAPGGADAALARFGLNWQAAADAPRGLGATGQRRMPQSLRHVPASEPWLPLAVVGAHLTGMPLNGQLLDRGATLIEATHTAARYRLYALPGTVPPKPGLARVAAGDAGGAAIAVEVWAVPQRHLGSLLALIPPPLGLGSLELSDGRWVHGFICEGHALQGAADITRYGGWRAFLAAGSHPPSAPPSTPPIQPTPVS</sequence>
<keyword evidence="1" id="KW-0175">Coiled coil</keyword>
<proteinExistence type="predicted"/>
<evidence type="ECO:0000259" key="2">
    <source>
        <dbReference type="Pfam" id="PF01425"/>
    </source>
</evidence>
<feature type="coiled-coil region" evidence="1">
    <location>
        <begin position="61"/>
        <end position="88"/>
    </location>
</feature>
<dbReference type="PANTHER" id="PTHR11895">
    <property type="entry name" value="TRANSAMIDASE"/>
    <property type="match status" value="1"/>
</dbReference>
<name>A0ABV0FWA3_9BURK</name>
<dbReference type="InterPro" id="IPR053844">
    <property type="entry name" value="AH_C"/>
</dbReference>
<dbReference type="InterPro" id="IPR000120">
    <property type="entry name" value="Amidase"/>
</dbReference>
<dbReference type="Gene3D" id="3.90.1300.10">
    <property type="entry name" value="Amidase signature (AS) domain"/>
    <property type="match status" value="1"/>
</dbReference>
<evidence type="ECO:0000313" key="5">
    <source>
        <dbReference type="Proteomes" id="UP001495147"/>
    </source>
</evidence>
<dbReference type="RefSeq" id="WP_347703026.1">
    <property type="nucleotide sequence ID" value="NZ_JBDPZD010000001.1"/>
</dbReference>
<protein>
    <submittedName>
        <fullName evidence="4">Allophanate hydrolase</fullName>
        <ecNumber evidence="4">3.5.1.54</ecNumber>
    </submittedName>
</protein>
<dbReference type="Gene3D" id="3.10.490.10">
    <property type="entry name" value="Gamma-glutamyl cyclotransferase-like"/>
    <property type="match status" value="1"/>
</dbReference>
<accession>A0ABV0FWA3</accession>
<dbReference type="PANTHER" id="PTHR11895:SF169">
    <property type="entry name" value="GLUTAMYL-TRNA(GLN) AMIDOTRANSFERASE"/>
    <property type="match status" value="1"/>
</dbReference>
<dbReference type="Pfam" id="PF01425">
    <property type="entry name" value="Amidase"/>
    <property type="match status" value="1"/>
</dbReference>
<dbReference type="NCBIfam" id="NF006043">
    <property type="entry name" value="PRK08186.1"/>
    <property type="match status" value="1"/>
</dbReference>
<keyword evidence="4" id="KW-0378">Hydrolase</keyword>
<organism evidence="4 5">
    <name type="scientific">Roseateles paludis</name>
    <dbReference type="NCBI Taxonomy" id="3145238"/>
    <lineage>
        <taxon>Bacteria</taxon>
        <taxon>Pseudomonadati</taxon>
        <taxon>Pseudomonadota</taxon>
        <taxon>Betaproteobacteria</taxon>
        <taxon>Burkholderiales</taxon>
        <taxon>Sphaerotilaceae</taxon>
        <taxon>Roseateles</taxon>
    </lineage>
</organism>
<keyword evidence="5" id="KW-1185">Reference proteome</keyword>
<dbReference type="EC" id="3.5.1.54" evidence="4"/>